<dbReference type="EMBL" id="BAAAGS010000027">
    <property type="protein sequence ID" value="GAA0536764.1"/>
    <property type="molecule type" value="Genomic_DNA"/>
</dbReference>
<dbReference type="PANTHER" id="PTHR36933:SF1">
    <property type="entry name" value="SLL0788 PROTEIN"/>
    <property type="match status" value="1"/>
</dbReference>
<feature type="region of interest" description="Disordered" evidence="1">
    <location>
        <begin position="69"/>
        <end position="100"/>
    </location>
</feature>
<protein>
    <recommendedName>
        <fullName evidence="2">DUF305 domain-containing protein</fullName>
    </recommendedName>
</protein>
<dbReference type="InterPro" id="IPR012347">
    <property type="entry name" value="Ferritin-like"/>
</dbReference>
<sequence length="249" mass="26390">MARVSLRSQEGPQARTATVPATEPSDVPVTITGPLWDEDHRHLEGKHVRRSTIIGAVLAGGLALAACSPGEEAAPPAPGTPPPATAQEHADHGGNTEHSATDQEFARQFLAHQGQILDLAELASEQSTNAQVKTLAGQIQQAQKPELDAVNNWLESSSGQESGSAPEDNAAEQAPGGTLLSDQRIQQISALQGPEFDKQWAQAMVGLHEAVLGLARTELEEGSAEELRGICERVISSQQAELQQLRNFA</sequence>
<dbReference type="Proteomes" id="UP001500729">
    <property type="component" value="Unassembled WGS sequence"/>
</dbReference>
<evidence type="ECO:0000259" key="2">
    <source>
        <dbReference type="Pfam" id="PF03713"/>
    </source>
</evidence>
<dbReference type="PANTHER" id="PTHR36933">
    <property type="entry name" value="SLL0788 PROTEIN"/>
    <property type="match status" value="1"/>
</dbReference>
<organism evidence="3 4">
    <name type="scientific">Saccharopolyspora erythraea</name>
    <name type="common">Streptomyces erythraeus</name>
    <dbReference type="NCBI Taxonomy" id="1836"/>
    <lineage>
        <taxon>Bacteria</taxon>
        <taxon>Bacillati</taxon>
        <taxon>Actinomycetota</taxon>
        <taxon>Actinomycetes</taxon>
        <taxon>Pseudonocardiales</taxon>
        <taxon>Pseudonocardiaceae</taxon>
        <taxon>Saccharopolyspora</taxon>
    </lineage>
</organism>
<reference evidence="3 4" key="1">
    <citation type="journal article" date="2019" name="Int. J. Syst. Evol. Microbiol.">
        <title>The Global Catalogue of Microorganisms (GCM) 10K type strain sequencing project: providing services to taxonomists for standard genome sequencing and annotation.</title>
        <authorList>
            <consortium name="The Broad Institute Genomics Platform"/>
            <consortium name="The Broad Institute Genome Sequencing Center for Infectious Disease"/>
            <person name="Wu L."/>
            <person name="Ma J."/>
        </authorList>
    </citation>
    <scope>NUCLEOTIDE SEQUENCE [LARGE SCALE GENOMIC DNA]</scope>
    <source>
        <strain evidence="3 4">JCM 10303</strain>
    </source>
</reference>
<feature type="domain" description="DUF305" evidence="2">
    <location>
        <begin position="102"/>
        <end position="248"/>
    </location>
</feature>
<feature type="compositionally biased region" description="Basic and acidic residues" evidence="1">
    <location>
        <begin position="88"/>
        <end position="100"/>
    </location>
</feature>
<evidence type="ECO:0000313" key="4">
    <source>
        <dbReference type="Proteomes" id="UP001500729"/>
    </source>
</evidence>
<feature type="compositionally biased region" description="Pro residues" evidence="1">
    <location>
        <begin position="75"/>
        <end position="84"/>
    </location>
</feature>
<evidence type="ECO:0000313" key="3">
    <source>
        <dbReference type="EMBL" id="GAA0536764.1"/>
    </source>
</evidence>
<proteinExistence type="predicted"/>
<keyword evidence="4" id="KW-1185">Reference proteome</keyword>
<feature type="compositionally biased region" description="Polar residues" evidence="1">
    <location>
        <begin position="1"/>
        <end position="11"/>
    </location>
</feature>
<gene>
    <name evidence="3" type="ORF">GCM10009533_39980</name>
</gene>
<feature type="region of interest" description="Disordered" evidence="1">
    <location>
        <begin position="155"/>
        <end position="176"/>
    </location>
</feature>
<dbReference type="InterPro" id="IPR005183">
    <property type="entry name" value="DUF305_CopM-like"/>
</dbReference>
<feature type="region of interest" description="Disordered" evidence="1">
    <location>
        <begin position="1"/>
        <end position="28"/>
    </location>
</feature>
<dbReference type="Gene3D" id="1.20.1260.10">
    <property type="match status" value="1"/>
</dbReference>
<name>A0ABN1D8Y8_SACER</name>
<dbReference type="Pfam" id="PF03713">
    <property type="entry name" value="DUF305"/>
    <property type="match status" value="1"/>
</dbReference>
<accession>A0ABN1D8Y8</accession>
<evidence type="ECO:0000256" key="1">
    <source>
        <dbReference type="SAM" id="MobiDB-lite"/>
    </source>
</evidence>
<comment type="caution">
    <text evidence="3">The sequence shown here is derived from an EMBL/GenBank/DDBJ whole genome shotgun (WGS) entry which is preliminary data.</text>
</comment>